<dbReference type="Proteomes" id="UP000016934">
    <property type="component" value="Unassembled WGS sequence"/>
</dbReference>
<proteinExistence type="predicted"/>
<dbReference type="AlphaFoldDB" id="M2SCT1"/>
<dbReference type="HOGENOM" id="CLU_2722060_0_0_1"/>
<evidence type="ECO:0000313" key="2">
    <source>
        <dbReference type="Proteomes" id="UP000016934"/>
    </source>
</evidence>
<reference evidence="2" key="2">
    <citation type="journal article" date="2013" name="PLoS Genet.">
        <title>Comparative genome structure, secondary metabolite, and effector coding capacity across Cochliobolus pathogens.</title>
        <authorList>
            <person name="Condon B.J."/>
            <person name="Leng Y."/>
            <person name="Wu D."/>
            <person name="Bushley K.E."/>
            <person name="Ohm R.A."/>
            <person name="Otillar R."/>
            <person name="Martin J."/>
            <person name="Schackwitz W."/>
            <person name="Grimwood J."/>
            <person name="MohdZainudin N."/>
            <person name="Xue C."/>
            <person name="Wang R."/>
            <person name="Manning V.A."/>
            <person name="Dhillon B."/>
            <person name="Tu Z.J."/>
            <person name="Steffenson B.J."/>
            <person name="Salamov A."/>
            <person name="Sun H."/>
            <person name="Lowry S."/>
            <person name="LaButti K."/>
            <person name="Han J."/>
            <person name="Copeland A."/>
            <person name="Lindquist E."/>
            <person name="Barry K."/>
            <person name="Schmutz J."/>
            <person name="Baker S.E."/>
            <person name="Ciuffetti L.M."/>
            <person name="Grigoriev I.V."/>
            <person name="Zhong S."/>
            <person name="Turgeon B.G."/>
        </authorList>
    </citation>
    <scope>NUCLEOTIDE SEQUENCE [LARGE SCALE GENOMIC DNA]</scope>
    <source>
        <strain evidence="2">ND90Pr / ATCC 201652</strain>
    </source>
</reference>
<accession>M2SCT1</accession>
<dbReference type="EMBL" id="KB445642">
    <property type="protein sequence ID" value="EMD65078.1"/>
    <property type="molecule type" value="Genomic_DNA"/>
</dbReference>
<protein>
    <submittedName>
        <fullName evidence="1">Uncharacterized protein</fullName>
    </submittedName>
</protein>
<evidence type="ECO:0000313" key="1">
    <source>
        <dbReference type="EMBL" id="EMD65078.1"/>
    </source>
</evidence>
<organism evidence="1 2">
    <name type="scientific">Cochliobolus sativus (strain ND90Pr / ATCC 201652)</name>
    <name type="common">Common root rot and spot blotch fungus</name>
    <name type="synonym">Bipolaris sorokiniana</name>
    <dbReference type="NCBI Taxonomy" id="665912"/>
    <lineage>
        <taxon>Eukaryota</taxon>
        <taxon>Fungi</taxon>
        <taxon>Dikarya</taxon>
        <taxon>Ascomycota</taxon>
        <taxon>Pezizomycotina</taxon>
        <taxon>Dothideomycetes</taxon>
        <taxon>Pleosporomycetidae</taxon>
        <taxon>Pleosporales</taxon>
        <taxon>Pleosporineae</taxon>
        <taxon>Pleosporaceae</taxon>
        <taxon>Bipolaris</taxon>
    </lineage>
</organism>
<name>M2SCT1_COCSN</name>
<dbReference type="RefSeq" id="XP_007699579.1">
    <property type="nucleotide sequence ID" value="XM_007701389.1"/>
</dbReference>
<keyword evidence="2" id="KW-1185">Reference proteome</keyword>
<dbReference type="KEGG" id="bsc:COCSADRAFT_317779"/>
<dbReference type="GeneID" id="19136518"/>
<gene>
    <name evidence="1" type="ORF">COCSADRAFT_317779</name>
</gene>
<reference evidence="1 2" key="1">
    <citation type="journal article" date="2012" name="PLoS Pathog.">
        <title>Diverse lifestyles and strategies of plant pathogenesis encoded in the genomes of eighteen Dothideomycetes fungi.</title>
        <authorList>
            <person name="Ohm R.A."/>
            <person name="Feau N."/>
            <person name="Henrissat B."/>
            <person name="Schoch C.L."/>
            <person name="Horwitz B.A."/>
            <person name="Barry K.W."/>
            <person name="Condon B.J."/>
            <person name="Copeland A.C."/>
            <person name="Dhillon B."/>
            <person name="Glaser F."/>
            <person name="Hesse C.N."/>
            <person name="Kosti I."/>
            <person name="LaButti K."/>
            <person name="Lindquist E.A."/>
            <person name="Lucas S."/>
            <person name="Salamov A.A."/>
            <person name="Bradshaw R.E."/>
            <person name="Ciuffetti L."/>
            <person name="Hamelin R.C."/>
            <person name="Kema G.H.J."/>
            <person name="Lawrence C."/>
            <person name="Scott J.A."/>
            <person name="Spatafora J.W."/>
            <person name="Turgeon B.G."/>
            <person name="de Wit P.J.G.M."/>
            <person name="Zhong S."/>
            <person name="Goodwin S.B."/>
            <person name="Grigoriev I.V."/>
        </authorList>
    </citation>
    <scope>NUCLEOTIDE SEQUENCE [LARGE SCALE GENOMIC DNA]</scope>
    <source>
        <strain evidence="2">ND90Pr / ATCC 201652</strain>
    </source>
</reference>
<sequence length="72" mass="8277">MHRRFPLMIYSTVTSVCQALSSISTPYTIFSNPLNLYSLTFTSRRFSLCTHFRFGVCFLAHPLSYLVSRCTS</sequence>